<dbReference type="EMBL" id="BAAAPN010000024">
    <property type="protein sequence ID" value="GAA1751154.1"/>
    <property type="molecule type" value="Genomic_DNA"/>
</dbReference>
<keyword evidence="2" id="KW-1185">Reference proteome</keyword>
<dbReference type="Proteomes" id="UP001501475">
    <property type="component" value="Unassembled WGS sequence"/>
</dbReference>
<sequence>MSRMTTLPRSRPLTRADLDAMPDDGHRYELIDGVLLVTPAPVTRHQRASFQLGLALHRSLPPGLEILHAPRVVDPDVPSIIAWHLVDGRYAEAGGAEGTDVLVLDVPYPLTIGPADLVR</sequence>
<dbReference type="Gene3D" id="3.90.1570.10">
    <property type="entry name" value="tt1808, chain A"/>
    <property type="match status" value="1"/>
</dbReference>
<evidence type="ECO:0000313" key="2">
    <source>
        <dbReference type="Proteomes" id="UP001501475"/>
    </source>
</evidence>
<dbReference type="InterPro" id="IPR011335">
    <property type="entry name" value="Restrct_endonuc-II-like"/>
</dbReference>
<dbReference type="SUPFAM" id="SSF52980">
    <property type="entry name" value="Restriction endonuclease-like"/>
    <property type="match status" value="1"/>
</dbReference>
<proteinExistence type="predicted"/>
<reference evidence="2" key="1">
    <citation type="journal article" date="2019" name="Int. J. Syst. Evol. Microbiol.">
        <title>The Global Catalogue of Microorganisms (GCM) 10K type strain sequencing project: providing services to taxonomists for standard genome sequencing and annotation.</title>
        <authorList>
            <consortium name="The Broad Institute Genomics Platform"/>
            <consortium name="The Broad Institute Genome Sequencing Center for Infectious Disease"/>
            <person name="Wu L."/>
            <person name="Ma J."/>
        </authorList>
    </citation>
    <scope>NUCLEOTIDE SEQUENCE [LARGE SCALE GENOMIC DNA]</scope>
    <source>
        <strain evidence="2">JCM 15591</strain>
    </source>
</reference>
<protein>
    <recommendedName>
        <fullName evidence="3">Restriction endonuclease domain-containing protein</fullName>
    </recommendedName>
</protein>
<name>A0ABP4WCC8_9MICO</name>
<evidence type="ECO:0008006" key="3">
    <source>
        <dbReference type="Google" id="ProtNLM"/>
    </source>
</evidence>
<organism evidence="1 2">
    <name type="scientific">Nostocoides vanveenii</name>
    <dbReference type="NCBI Taxonomy" id="330835"/>
    <lineage>
        <taxon>Bacteria</taxon>
        <taxon>Bacillati</taxon>
        <taxon>Actinomycetota</taxon>
        <taxon>Actinomycetes</taxon>
        <taxon>Micrococcales</taxon>
        <taxon>Intrasporangiaceae</taxon>
        <taxon>Nostocoides</taxon>
    </lineage>
</organism>
<evidence type="ECO:0000313" key="1">
    <source>
        <dbReference type="EMBL" id="GAA1751154.1"/>
    </source>
</evidence>
<dbReference type="InterPro" id="IPR012296">
    <property type="entry name" value="Nuclease_put_TT1808"/>
</dbReference>
<comment type="caution">
    <text evidence="1">The sequence shown here is derived from an EMBL/GenBank/DDBJ whole genome shotgun (WGS) entry which is preliminary data.</text>
</comment>
<gene>
    <name evidence="1" type="ORF">GCM10009810_09380</name>
</gene>
<accession>A0ABP4WCC8</accession>